<name>A0A0G3BHW4_9BURK</name>
<dbReference type="CDD" id="cd01292">
    <property type="entry name" value="metallo-dependent_hydrolases"/>
    <property type="match status" value="1"/>
</dbReference>
<gene>
    <name evidence="3" type="ORF">AAW51_2338</name>
</gene>
<keyword evidence="1" id="KW-0456">Lyase</keyword>
<dbReference type="SUPFAM" id="SSF51556">
    <property type="entry name" value="Metallo-dependent hydrolases"/>
    <property type="match status" value="1"/>
</dbReference>
<evidence type="ECO:0000256" key="1">
    <source>
        <dbReference type="ARBA" id="ARBA00023239"/>
    </source>
</evidence>
<dbReference type="RefSeq" id="WP_169788012.1">
    <property type="nucleotide sequence ID" value="NZ_CP011371.1"/>
</dbReference>
<dbReference type="PANTHER" id="PTHR21240:SF19">
    <property type="entry name" value="CATALYTIC_ HYDROLASE"/>
    <property type="match status" value="1"/>
</dbReference>
<dbReference type="STRING" id="413882.AAW51_2338"/>
<protein>
    <recommendedName>
        <fullName evidence="2">Amidohydrolase-related domain-containing protein</fullName>
    </recommendedName>
</protein>
<evidence type="ECO:0000313" key="3">
    <source>
        <dbReference type="EMBL" id="AKJ29029.1"/>
    </source>
</evidence>
<dbReference type="Gene3D" id="3.20.20.140">
    <property type="entry name" value="Metal-dependent hydrolases"/>
    <property type="match status" value="1"/>
</dbReference>
<accession>A0A0G3BHW4</accession>
<dbReference type="Proteomes" id="UP000035352">
    <property type="component" value="Chromosome"/>
</dbReference>
<proteinExistence type="predicted"/>
<dbReference type="GO" id="GO:0016787">
    <property type="term" value="F:hydrolase activity"/>
    <property type="evidence" value="ECO:0007669"/>
    <property type="project" value="InterPro"/>
</dbReference>
<dbReference type="PANTHER" id="PTHR21240">
    <property type="entry name" value="2-AMINO-3-CARBOXYLMUCONATE-6-SEMIALDEHYDE DECARBOXYLASE"/>
    <property type="match status" value="1"/>
</dbReference>
<dbReference type="GO" id="GO:0016831">
    <property type="term" value="F:carboxy-lyase activity"/>
    <property type="evidence" value="ECO:0007669"/>
    <property type="project" value="InterPro"/>
</dbReference>
<dbReference type="InterPro" id="IPR006680">
    <property type="entry name" value="Amidohydro-rel"/>
</dbReference>
<dbReference type="EMBL" id="CP011371">
    <property type="protein sequence ID" value="AKJ29029.1"/>
    <property type="molecule type" value="Genomic_DNA"/>
</dbReference>
<dbReference type="Pfam" id="PF04909">
    <property type="entry name" value="Amidohydro_2"/>
    <property type="match status" value="1"/>
</dbReference>
<evidence type="ECO:0000259" key="2">
    <source>
        <dbReference type="Pfam" id="PF04909"/>
    </source>
</evidence>
<organism evidence="3 4">
    <name type="scientific">Caldimonas brevitalea</name>
    <dbReference type="NCBI Taxonomy" id="413882"/>
    <lineage>
        <taxon>Bacteria</taxon>
        <taxon>Pseudomonadati</taxon>
        <taxon>Pseudomonadota</taxon>
        <taxon>Betaproteobacteria</taxon>
        <taxon>Burkholderiales</taxon>
        <taxon>Sphaerotilaceae</taxon>
        <taxon>Caldimonas</taxon>
    </lineage>
</organism>
<dbReference type="AlphaFoldDB" id="A0A0G3BHW4"/>
<sequence length="310" mass="35360">MDIVDCHAHVASSRYIPDEFFDGWIENIEANALSMNVRQREVLANVFREINNDPMCDEYISQMDAAGIRRSVLLIIDFKYVYGEPFDDMLEIYRLHKEVVDRHPGRFICYAGVDPRRGQAGVDLLQTGIRDFGFEGLKLYPPCGFSPSDERLYPYYEVCEAYGVPVLSHIGPTTPSLSFSFSRPEGIDEAARRFPKVNFVLGHAGSTHYQEAAVLAEYRPNIFLDVSGFQAAARRGEFDALMSFHKKQGIVNKLLFGTDWPIHRLLGNQKKWVQEFIALQEKKILSTGELERIMAGNFNRIYTSRLRCAA</sequence>
<dbReference type="KEGG" id="pbh:AAW51_2338"/>
<keyword evidence="4" id="KW-1185">Reference proteome</keyword>
<evidence type="ECO:0000313" key="4">
    <source>
        <dbReference type="Proteomes" id="UP000035352"/>
    </source>
</evidence>
<feature type="domain" description="Amidohydrolase-related" evidence="2">
    <location>
        <begin position="4"/>
        <end position="302"/>
    </location>
</feature>
<reference evidence="3 4" key="1">
    <citation type="submission" date="2015-05" db="EMBL/GenBank/DDBJ databases">
        <authorList>
            <person name="Tang B."/>
            <person name="Yu Y."/>
        </authorList>
    </citation>
    <scope>NUCLEOTIDE SEQUENCE [LARGE SCALE GENOMIC DNA]</scope>
    <source>
        <strain evidence="3 4">DSM 7029</strain>
    </source>
</reference>
<dbReference type="InterPro" id="IPR032465">
    <property type="entry name" value="ACMSD"/>
</dbReference>
<dbReference type="InterPro" id="IPR032466">
    <property type="entry name" value="Metal_Hydrolase"/>
</dbReference>